<feature type="transmembrane region" description="Helical" evidence="1">
    <location>
        <begin position="48"/>
        <end position="69"/>
    </location>
</feature>
<feature type="transmembrane region" description="Helical" evidence="1">
    <location>
        <begin position="223"/>
        <end position="240"/>
    </location>
</feature>
<dbReference type="PANTHER" id="PTHR36844:SF1">
    <property type="entry name" value="PROTEASE PRSW"/>
    <property type="match status" value="1"/>
</dbReference>
<proteinExistence type="predicted"/>
<dbReference type="RefSeq" id="WP_012852566.1">
    <property type="nucleotide sequence ID" value="NC_013510.1"/>
</dbReference>
<dbReference type="KEGG" id="tcu:Tcur_2216"/>
<feature type="transmembrane region" description="Helical" evidence="1">
    <location>
        <begin position="155"/>
        <end position="175"/>
    </location>
</feature>
<reference evidence="2 3" key="1">
    <citation type="journal article" date="2011" name="Stand. Genomic Sci.">
        <title>Complete genome sequence of Thermomonospora curvata type strain (B9).</title>
        <authorList>
            <person name="Chertkov O."/>
            <person name="Sikorski J."/>
            <person name="Nolan M."/>
            <person name="Lapidus A."/>
            <person name="Lucas S."/>
            <person name="Del Rio T.G."/>
            <person name="Tice H."/>
            <person name="Cheng J.F."/>
            <person name="Goodwin L."/>
            <person name="Pitluck S."/>
            <person name="Liolios K."/>
            <person name="Ivanova N."/>
            <person name="Mavromatis K."/>
            <person name="Mikhailova N."/>
            <person name="Ovchinnikova G."/>
            <person name="Pati A."/>
            <person name="Chen A."/>
            <person name="Palaniappan K."/>
            <person name="Djao O.D."/>
            <person name="Land M."/>
            <person name="Hauser L."/>
            <person name="Chang Y.J."/>
            <person name="Jeffries C.D."/>
            <person name="Brettin T."/>
            <person name="Han C."/>
            <person name="Detter J.C."/>
            <person name="Rohde M."/>
            <person name="Goker M."/>
            <person name="Woyke T."/>
            <person name="Bristow J."/>
            <person name="Eisen J.A."/>
            <person name="Markowitz V."/>
            <person name="Hugenholtz P."/>
            <person name="Klenk H.P."/>
            <person name="Kyrpides N.C."/>
        </authorList>
    </citation>
    <scope>NUCLEOTIDE SEQUENCE [LARGE SCALE GENOMIC DNA]</scope>
    <source>
        <strain evidence="3">ATCC 19995 / DSM 43183 / JCM 3096 / KCTC 9072 / NBRC 15933 / NCIMB 10081 / Henssen B9</strain>
    </source>
</reference>
<organism evidence="2 3">
    <name type="scientific">Thermomonospora curvata (strain ATCC 19995 / DSM 43183 / JCM 3096 / KCTC 9072 / NBRC 15933 / NCIMB 10081 / Henssen B9)</name>
    <dbReference type="NCBI Taxonomy" id="471852"/>
    <lineage>
        <taxon>Bacteria</taxon>
        <taxon>Bacillati</taxon>
        <taxon>Actinomycetota</taxon>
        <taxon>Actinomycetes</taxon>
        <taxon>Streptosporangiales</taxon>
        <taxon>Thermomonosporaceae</taxon>
        <taxon>Thermomonospora</taxon>
    </lineage>
</organism>
<feature type="transmembrane region" description="Helical" evidence="1">
    <location>
        <begin position="118"/>
        <end position="143"/>
    </location>
</feature>
<dbReference type="InterPro" id="IPR026898">
    <property type="entry name" value="PrsW"/>
</dbReference>
<feature type="transmembrane region" description="Helical" evidence="1">
    <location>
        <begin position="195"/>
        <end position="216"/>
    </location>
</feature>
<feature type="transmembrane region" description="Helical" evidence="1">
    <location>
        <begin position="246"/>
        <end position="271"/>
    </location>
</feature>
<dbReference type="eggNOG" id="COG2339">
    <property type="taxonomic scope" value="Bacteria"/>
</dbReference>
<feature type="transmembrane region" description="Helical" evidence="1">
    <location>
        <begin position="20"/>
        <end position="42"/>
    </location>
</feature>
<protein>
    <submittedName>
        <fullName evidence="2">Membrane protein-like protein</fullName>
    </submittedName>
</protein>
<evidence type="ECO:0000313" key="3">
    <source>
        <dbReference type="Proteomes" id="UP000001918"/>
    </source>
</evidence>
<evidence type="ECO:0000313" key="2">
    <source>
        <dbReference type="EMBL" id="ACY97782.1"/>
    </source>
</evidence>
<dbReference type="AlphaFoldDB" id="D1A1U4"/>
<keyword evidence="1" id="KW-1133">Transmembrane helix</keyword>
<dbReference type="GO" id="GO:0008233">
    <property type="term" value="F:peptidase activity"/>
    <property type="evidence" value="ECO:0007669"/>
    <property type="project" value="InterPro"/>
</dbReference>
<sequence length="397" mass="42135">MARVDPKAVLEGRIPGRPSIGLIAGLTVSSLCALAVLGMYAWFGRMDFVVALLLALLPIPLLVALVLALDRMEPEPPRAVALAFLWGAGVAVLGALVLNTAGMIYLTVPIFGETTGHFVSATVGAPLIEESLKGAVLFGLLWFRRTEIDGFADGLIYAAMVGLGFAMMENITYYMRALEEGGADRLTAVFVLRGVVAPLSHPLFTSMLGLGVAWAATHRHGRVAAPLLGLAAAMVLHGLWNGSTAFGGAGLLVVYALDFCLLVVLVLIVLVERRGTVQRIGRYLPLYESTGLVTPQDVQMLGRLSSRRAARRWAREVGGPAAARAMGDYQLAATELALLHKRAERGTADPAWLAHRRDALLGLMALARQAFLHAPLHGPAGPPWAGGNPSGFHRPGP</sequence>
<dbReference type="PANTHER" id="PTHR36844">
    <property type="entry name" value="PROTEASE PRSW"/>
    <property type="match status" value="1"/>
</dbReference>
<keyword evidence="3" id="KW-1185">Reference proteome</keyword>
<dbReference type="Proteomes" id="UP000001918">
    <property type="component" value="Chromosome"/>
</dbReference>
<keyword evidence="1" id="KW-0472">Membrane</keyword>
<dbReference type="OrthoDB" id="9785431at2"/>
<dbReference type="Pfam" id="PF13367">
    <property type="entry name" value="PrsW-protease"/>
    <property type="match status" value="1"/>
</dbReference>
<keyword evidence="1" id="KW-0812">Transmembrane</keyword>
<dbReference type="HOGENOM" id="CLU_029195_1_0_11"/>
<feature type="transmembrane region" description="Helical" evidence="1">
    <location>
        <begin position="81"/>
        <end position="106"/>
    </location>
</feature>
<gene>
    <name evidence="2" type="ordered locus">Tcur_2216</name>
</gene>
<dbReference type="STRING" id="471852.Tcur_2216"/>
<name>D1A1U4_THECD</name>
<evidence type="ECO:0000256" key="1">
    <source>
        <dbReference type="SAM" id="Phobius"/>
    </source>
</evidence>
<dbReference type="EMBL" id="CP001738">
    <property type="protein sequence ID" value="ACY97782.1"/>
    <property type="molecule type" value="Genomic_DNA"/>
</dbReference>
<accession>D1A1U4</accession>